<dbReference type="Gene3D" id="1.10.530.10">
    <property type="match status" value="1"/>
</dbReference>
<dbReference type="EMBL" id="DS999419">
    <property type="protein sequence ID" value="EED86738.1"/>
    <property type="molecule type" value="Genomic_DNA"/>
</dbReference>
<dbReference type="AlphaFoldDB" id="B8LD34"/>
<reference evidence="4 5" key="1">
    <citation type="journal article" date="2004" name="Science">
        <title>The genome of the diatom Thalassiosira pseudonana: ecology, evolution, and metabolism.</title>
        <authorList>
            <person name="Armbrust E.V."/>
            <person name="Berges J.A."/>
            <person name="Bowler C."/>
            <person name="Green B.R."/>
            <person name="Martinez D."/>
            <person name="Putnam N.H."/>
            <person name="Zhou S."/>
            <person name="Allen A.E."/>
            <person name="Apt K.E."/>
            <person name="Bechner M."/>
            <person name="Brzezinski M.A."/>
            <person name="Chaal B.K."/>
            <person name="Chiovitti A."/>
            <person name="Davis A.K."/>
            <person name="Demarest M.S."/>
            <person name="Detter J.C."/>
            <person name="Glavina T."/>
            <person name="Goodstein D."/>
            <person name="Hadi M.Z."/>
            <person name="Hellsten U."/>
            <person name="Hildebrand M."/>
            <person name="Jenkins B.D."/>
            <person name="Jurka J."/>
            <person name="Kapitonov V.V."/>
            <person name="Kroger N."/>
            <person name="Lau W.W."/>
            <person name="Lane T.W."/>
            <person name="Larimer F.W."/>
            <person name="Lippmeier J.C."/>
            <person name="Lucas S."/>
            <person name="Medina M."/>
            <person name="Montsant A."/>
            <person name="Obornik M."/>
            <person name="Parker M.S."/>
            <person name="Palenik B."/>
            <person name="Pazour G.J."/>
            <person name="Richardson P.M."/>
            <person name="Rynearson T.A."/>
            <person name="Saito M.A."/>
            <person name="Schwartz D.C."/>
            <person name="Thamatrakoln K."/>
            <person name="Valentin K."/>
            <person name="Vardi A."/>
            <person name="Wilkerson F.P."/>
            <person name="Rokhsar D.S."/>
        </authorList>
    </citation>
    <scope>NUCLEOTIDE SEQUENCE [LARGE SCALE GENOMIC DNA]</scope>
    <source>
        <strain evidence="4 5">CCMP1335</strain>
    </source>
</reference>
<dbReference type="InterPro" id="IPR000726">
    <property type="entry name" value="Glyco_hydro_19_cat"/>
</dbReference>
<dbReference type="GO" id="GO:0008843">
    <property type="term" value="F:endochitinase activity"/>
    <property type="evidence" value="ECO:0007669"/>
    <property type="project" value="UniProtKB-EC"/>
</dbReference>
<dbReference type="RefSeq" id="XP_002297010.1">
    <property type="nucleotide sequence ID" value="XM_002296974.1"/>
</dbReference>
<dbReference type="GeneID" id="7449888"/>
<dbReference type="GO" id="GO:0006032">
    <property type="term" value="P:chitin catabolic process"/>
    <property type="evidence" value="ECO:0007669"/>
    <property type="project" value="InterPro"/>
</dbReference>
<evidence type="ECO:0000313" key="5">
    <source>
        <dbReference type="Proteomes" id="UP000001449"/>
    </source>
</evidence>
<dbReference type="EC" id="3.2.1.14" evidence="4"/>
<evidence type="ECO:0000313" key="4">
    <source>
        <dbReference type="EMBL" id="EED86738.1"/>
    </source>
</evidence>
<keyword evidence="4" id="KW-0378">Hydrolase</keyword>
<organism evidence="4 5">
    <name type="scientific">Thalassiosira pseudonana</name>
    <name type="common">Marine diatom</name>
    <name type="synonym">Cyclotella nana</name>
    <dbReference type="NCBI Taxonomy" id="35128"/>
    <lineage>
        <taxon>Eukaryota</taxon>
        <taxon>Sar</taxon>
        <taxon>Stramenopiles</taxon>
        <taxon>Ochrophyta</taxon>
        <taxon>Bacillariophyta</taxon>
        <taxon>Coscinodiscophyceae</taxon>
        <taxon>Thalassiosirophycidae</taxon>
        <taxon>Thalassiosirales</taxon>
        <taxon>Thalassiosiraceae</taxon>
        <taxon>Thalassiosira</taxon>
    </lineage>
</organism>
<dbReference type="Gene3D" id="3.30.20.10">
    <property type="entry name" value="Endochitinase, domain 2"/>
    <property type="match status" value="1"/>
</dbReference>
<dbReference type="eggNOG" id="KOG4742">
    <property type="taxonomic scope" value="Eukaryota"/>
</dbReference>
<dbReference type="CDD" id="cd00325">
    <property type="entry name" value="chitinase_GH19"/>
    <property type="match status" value="1"/>
</dbReference>
<dbReference type="PANTHER" id="PTHR22595">
    <property type="entry name" value="CHITINASE-RELATED"/>
    <property type="match status" value="1"/>
</dbReference>
<dbReference type="InParanoid" id="B8LD34"/>
<gene>
    <name evidence="4" type="ORF">THAPSDRAFT_264576</name>
</gene>
<dbReference type="Pfam" id="PF00182">
    <property type="entry name" value="Glyco_hydro_19"/>
    <property type="match status" value="1"/>
</dbReference>
<keyword evidence="5" id="KW-1185">Reference proteome</keyword>
<feature type="non-terminal residue" evidence="4">
    <location>
        <position position="178"/>
    </location>
</feature>
<dbReference type="Proteomes" id="UP000001449">
    <property type="component" value="Unassembled WGS sequence"/>
</dbReference>
<dbReference type="PaxDb" id="35128-Thaps264576"/>
<proteinExistence type="predicted"/>
<dbReference type="GO" id="GO:0006952">
    <property type="term" value="P:defense response"/>
    <property type="evidence" value="ECO:0007669"/>
    <property type="project" value="UniProtKB-KW"/>
</dbReference>
<keyword evidence="2" id="KW-1015">Disulfide bond</keyword>
<protein>
    <submittedName>
        <fullName evidence="4">Family 19 glycoside hydrolase domain-containing protein</fullName>
        <ecNumber evidence="4">3.2.1.14</ecNumber>
    </submittedName>
</protein>
<evidence type="ECO:0000256" key="2">
    <source>
        <dbReference type="ARBA" id="ARBA00023157"/>
    </source>
</evidence>
<dbReference type="SUPFAM" id="SSF53955">
    <property type="entry name" value="Lysozyme-like"/>
    <property type="match status" value="1"/>
</dbReference>
<feature type="non-terminal residue" evidence="4">
    <location>
        <position position="1"/>
    </location>
</feature>
<evidence type="ECO:0000259" key="3">
    <source>
        <dbReference type="Pfam" id="PF00182"/>
    </source>
</evidence>
<dbReference type="InterPro" id="IPR023346">
    <property type="entry name" value="Lysozyme-like_dom_sf"/>
</dbReference>
<name>B8LD34_THAPS</name>
<dbReference type="HOGENOM" id="CLU_115693_0_0_1"/>
<dbReference type="PANTHER" id="PTHR22595:SF79">
    <property type="entry name" value="CHITINASE 12"/>
    <property type="match status" value="1"/>
</dbReference>
<evidence type="ECO:0000256" key="1">
    <source>
        <dbReference type="ARBA" id="ARBA00022821"/>
    </source>
</evidence>
<sequence>TFDLLAPNAVAPFSYHGFCEAVSHYNSHHAEKIFRMGSYQQRLSEIAAFMGMASHETNSFIASREYLACGDNTKYVKQVEASGPLEGRMKANDIFFGRGSIQLSHNFNYIRTSATMTGDERTFCSQPEMVATVESYSWGVGLYLWMDHMNKEGMTSHISVLEGDFGSALNIVNGGSEC</sequence>
<reference evidence="4 5" key="2">
    <citation type="journal article" date="2008" name="Nature">
        <title>The Phaeodactylum genome reveals the evolutionary history of diatom genomes.</title>
        <authorList>
            <person name="Bowler C."/>
            <person name="Allen A.E."/>
            <person name="Badger J.H."/>
            <person name="Grimwood J."/>
            <person name="Jabbari K."/>
            <person name="Kuo A."/>
            <person name="Maheswari U."/>
            <person name="Martens C."/>
            <person name="Maumus F."/>
            <person name="Otillar R.P."/>
            <person name="Rayko E."/>
            <person name="Salamov A."/>
            <person name="Vandepoele K."/>
            <person name="Beszteri B."/>
            <person name="Gruber A."/>
            <person name="Heijde M."/>
            <person name="Katinka M."/>
            <person name="Mock T."/>
            <person name="Valentin K."/>
            <person name="Verret F."/>
            <person name="Berges J.A."/>
            <person name="Brownlee C."/>
            <person name="Cadoret J.P."/>
            <person name="Chiovitti A."/>
            <person name="Choi C.J."/>
            <person name="Coesel S."/>
            <person name="De Martino A."/>
            <person name="Detter J.C."/>
            <person name="Durkin C."/>
            <person name="Falciatore A."/>
            <person name="Fournet J."/>
            <person name="Haruta M."/>
            <person name="Huysman M.J."/>
            <person name="Jenkins B.D."/>
            <person name="Jiroutova K."/>
            <person name="Jorgensen R.E."/>
            <person name="Joubert Y."/>
            <person name="Kaplan A."/>
            <person name="Kroger N."/>
            <person name="Kroth P.G."/>
            <person name="La Roche J."/>
            <person name="Lindquist E."/>
            <person name="Lommer M."/>
            <person name="Martin-Jezequel V."/>
            <person name="Lopez P.J."/>
            <person name="Lucas S."/>
            <person name="Mangogna M."/>
            <person name="McGinnis K."/>
            <person name="Medlin L.K."/>
            <person name="Montsant A."/>
            <person name="Oudot-Le Secq M.P."/>
            <person name="Napoli C."/>
            <person name="Obornik M."/>
            <person name="Parker M.S."/>
            <person name="Petit J.L."/>
            <person name="Porcel B.M."/>
            <person name="Poulsen N."/>
            <person name="Robison M."/>
            <person name="Rychlewski L."/>
            <person name="Rynearson T.A."/>
            <person name="Schmutz J."/>
            <person name="Shapiro H."/>
            <person name="Siaut M."/>
            <person name="Stanley M."/>
            <person name="Sussman M.R."/>
            <person name="Taylor A.R."/>
            <person name="Vardi A."/>
            <person name="von Dassow P."/>
            <person name="Vyverman W."/>
            <person name="Willis A."/>
            <person name="Wyrwicz L.S."/>
            <person name="Rokhsar D.S."/>
            <person name="Weissenbach J."/>
            <person name="Armbrust E.V."/>
            <person name="Green B.R."/>
            <person name="Van de Peer Y."/>
            <person name="Grigoriev I.V."/>
        </authorList>
    </citation>
    <scope>NUCLEOTIDE SEQUENCE [LARGE SCALE GENOMIC DNA]</scope>
    <source>
        <strain evidence="4 5">CCMP1335</strain>
    </source>
</reference>
<accession>B8LD34</accession>
<keyword evidence="1" id="KW-0611">Plant defense</keyword>
<dbReference type="KEGG" id="tps:THAPSDRAFT_264576"/>
<feature type="domain" description="Glycoside hydrolase family 19 catalytic" evidence="3">
    <location>
        <begin position="12"/>
        <end position="152"/>
    </location>
</feature>
<keyword evidence="4" id="KW-0326">Glycosidase</keyword>
<dbReference type="GO" id="GO:0016998">
    <property type="term" value="P:cell wall macromolecule catabolic process"/>
    <property type="evidence" value="ECO:0007669"/>
    <property type="project" value="InterPro"/>
</dbReference>